<name>A0A7S6WQH5_9SPIR</name>
<dbReference type="AlphaFoldDB" id="A0A7S6WQH5"/>
<evidence type="ECO:0000259" key="1">
    <source>
        <dbReference type="PROSITE" id="PS51186"/>
    </source>
</evidence>
<gene>
    <name evidence="2" type="ORF">IFE08_02770</name>
</gene>
<dbReference type="PROSITE" id="PS51186">
    <property type="entry name" value="GNAT"/>
    <property type="match status" value="1"/>
</dbReference>
<proteinExistence type="predicted"/>
<reference evidence="2 3" key="1">
    <citation type="submission" date="2020-09" db="EMBL/GenBank/DDBJ databases">
        <title>Characterization of Treponema spp. from bovine digital dermatitis in Korea.</title>
        <authorList>
            <person name="Espiritu H.M."/>
            <person name="Cho Y.I."/>
            <person name="Mamuad L."/>
        </authorList>
    </citation>
    <scope>NUCLEOTIDE SEQUENCE [LARGE SCALE GENOMIC DNA]</scope>
    <source>
        <strain evidence="2 3">KS1</strain>
    </source>
</reference>
<dbReference type="InterPro" id="IPR016181">
    <property type="entry name" value="Acyl_CoA_acyltransferase"/>
</dbReference>
<dbReference type="Pfam" id="PF00583">
    <property type="entry name" value="Acetyltransf_1"/>
    <property type="match status" value="1"/>
</dbReference>
<accession>A0A7S6WQH5</accession>
<dbReference type="Proteomes" id="UP000593915">
    <property type="component" value="Chromosome"/>
</dbReference>
<organism evidence="2 3">
    <name type="scientific">Treponema pedis</name>
    <dbReference type="NCBI Taxonomy" id="409322"/>
    <lineage>
        <taxon>Bacteria</taxon>
        <taxon>Pseudomonadati</taxon>
        <taxon>Spirochaetota</taxon>
        <taxon>Spirochaetia</taxon>
        <taxon>Spirochaetales</taxon>
        <taxon>Treponemataceae</taxon>
        <taxon>Treponema</taxon>
    </lineage>
</organism>
<dbReference type="EMBL" id="CP061839">
    <property type="protein sequence ID" value="QOW61332.1"/>
    <property type="molecule type" value="Genomic_DNA"/>
</dbReference>
<dbReference type="InterPro" id="IPR000182">
    <property type="entry name" value="GNAT_dom"/>
</dbReference>
<dbReference type="GO" id="GO:0016747">
    <property type="term" value="F:acyltransferase activity, transferring groups other than amino-acyl groups"/>
    <property type="evidence" value="ECO:0007669"/>
    <property type="project" value="InterPro"/>
</dbReference>
<evidence type="ECO:0000313" key="3">
    <source>
        <dbReference type="Proteomes" id="UP000593915"/>
    </source>
</evidence>
<dbReference type="Gene3D" id="3.40.630.30">
    <property type="match status" value="1"/>
</dbReference>
<dbReference type="CDD" id="cd04301">
    <property type="entry name" value="NAT_SF"/>
    <property type="match status" value="1"/>
</dbReference>
<dbReference type="SUPFAM" id="SSF55729">
    <property type="entry name" value="Acyl-CoA N-acyltransferases (Nat)"/>
    <property type="match status" value="1"/>
</dbReference>
<protein>
    <submittedName>
        <fullName evidence="2">GNAT family N-acetyltransferase</fullName>
    </submittedName>
</protein>
<feature type="domain" description="N-acetyltransferase" evidence="1">
    <location>
        <begin position="2"/>
        <end position="155"/>
    </location>
</feature>
<sequence length="155" mass="18417">MISIQEISIDEIQDFWSRHITYLINDGIITDKEDIEYFTSNEYRGILEAHMVRDIDKQHMIYFIRNEKRIGAASYCIYQSEDGKCFILDYWIFPEYRGNGTGHLCFTALEQYTKNDGAKYYELNSSKENSIRFWKSIGFIENGKDEYDMPLLIKI</sequence>
<evidence type="ECO:0000313" key="2">
    <source>
        <dbReference type="EMBL" id="QOW61332.1"/>
    </source>
</evidence>
<dbReference type="RefSeq" id="WP_029410195.1">
    <property type="nucleotide sequence ID" value="NZ_CP061839.1"/>
</dbReference>
<keyword evidence="2" id="KW-0808">Transferase</keyword>